<evidence type="ECO:0000256" key="1">
    <source>
        <dbReference type="ARBA" id="ARBA00004123"/>
    </source>
</evidence>
<evidence type="ECO:0000259" key="4">
    <source>
        <dbReference type="PROSITE" id="PS50217"/>
    </source>
</evidence>
<dbReference type="PANTHER" id="PTHR40621:SF6">
    <property type="entry name" value="AP-1-LIKE TRANSCRIPTION FACTOR YAP1-RELATED"/>
    <property type="match status" value="1"/>
</dbReference>
<dbReference type="Proteomes" id="UP000774617">
    <property type="component" value="Unassembled WGS sequence"/>
</dbReference>
<feature type="compositionally biased region" description="Low complexity" evidence="3">
    <location>
        <begin position="107"/>
        <end position="127"/>
    </location>
</feature>
<evidence type="ECO:0000256" key="3">
    <source>
        <dbReference type="SAM" id="MobiDB-lite"/>
    </source>
</evidence>
<dbReference type="SMART" id="SM00338">
    <property type="entry name" value="BRLZ"/>
    <property type="match status" value="1"/>
</dbReference>
<dbReference type="InterPro" id="IPR004827">
    <property type="entry name" value="bZIP"/>
</dbReference>
<reference evidence="5 6" key="1">
    <citation type="journal article" date="2021" name="Nat. Commun.">
        <title>Genetic determinants of endophytism in the Arabidopsis root mycobiome.</title>
        <authorList>
            <person name="Mesny F."/>
            <person name="Miyauchi S."/>
            <person name="Thiergart T."/>
            <person name="Pickel B."/>
            <person name="Atanasova L."/>
            <person name="Karlsson M."/>
            <person name="Huettel B."/>
            <person name="Barry K.W."/>
            <person name="Haridas S."/>
            <person name="Chen C."/>
            <person name="Bauer D."/>
            <person name="Andreopoulos W."/>
            <person name="Pangilinan J."/>
            <person name="LaButti K."/>
            <person name="Riley R."/>
            <person name="Lipzen A."/>
            <person name="Clum A."/>
            <person name="Drula E."/>
            <person name="Henrissat B."/>
            <person name="Kohler A."/>
            <person name="Grigoriev I.V."/>
            <person name="Martin F.M."/>
            <person name="Hacquard S."/>
        </authorList>
    </citation>
    <scope>NUCLEOTIDE SEQUENCE [LARGE SCALE GENOMIC DNA]</scope>
    <source>
        <strain evidence="5 6">MPI-SDFR-AT-0080</strain>
    </source>
</reference>
<dbReference type="Pfam" id="PF00170">
    <property type="entry name" value="bZIP_1"/>
    <property type="match status" value="1"/>
</dbReference>
<gene>
    <name evidence="5" type="ORF">B0J12DRAFT_703924</name>
</gene>
<keyword evidence="6" id="KW-1185">Reference proteome</keyword>
<accession>A0ABQ8FWY6</accession>
<organism evidence="5 6">
    <name type="scientific">Macrophomina phaseolina</name>
    <dbReference type="NCBI Taxonomy" id="35725"/>
    <lineage>
        <taxon>Eukaryota</taxon>
        <taxon>Fungi</taxon>
        <taxon>Dikarya</taxon>
        <taxon>Ascomycota</taxon>
        <taxon>Pezizomycotina</taxon>
        <taxon>Dothideomycetes</taxon>
        <taxon>Dothideomycetes incertae sedis</taxon>
        <taxon>Botryosphaeriales</taxon>
        <taxon>Botryosphaeriaceae</taxon>
        <taxon>Macrophomina</taxon>
    </lineage>
</organism>
<evidence type="ECO:0000313" key="5">
    <source>
        <dbReference type="EMBL" id="KAH7032124.1"/>
    </source>
</evidence>
<protein>
    <recommendedName>
        <fullName evidence="4">BZIP domain-containing protein</fullName>
    </recommendedName>
</protein>
<dbReference type="PANTHER" id="PTHR40621">
    <property type="entry name" value="TRANSCRIPTION FACTOR KAPC-RELATED"/>
    <property type="match status" value="1"/>
</dbReference>
<evidence type="ECO:0000256" key="2">
    <source>
        <dbReference type="ARBA" id="ARBA00023242"/>
    </source>
</evidence>
<comment type="subcellular location">
    <subcellularLocation>
        <location evidence="1">Nucleus</location>
    </subcellularLocation>
</comment>
<dbReference type="InterPro" id="IPR046347">
    <property type="entry name" value="bZIP_sf"/>
</dbReference>
<sequence>MYSSAWSTTISARPASGCFEAYEQGQWHAGSHHDGFPAWDPAYAELDLLDPYSNHQTRMLHPDAGRNGAIGVLSTTYYTDPSFFTAEKYAAMSAAAPPAPLSPSPPFISTSSSSSSCSSSSSNAPSSGKQAGPAAPASFSRSESPRTDQRPMSSPSSPNSLDSSAAPLHLAKERRRAQNRRAQQTHRERRAQRFKRLEDQVKELEAVEEFLRTENAEIKEELMRLEGMLKTAQICRQTDRAVGFLDPVALWDSIQKHPLVVDGEVDVALVCEELRSLASKGQGRTLMFNAAQINKVIEQYRSRAEAD</sequence>
<dbReference type="PROSITE" id="PS50217">
    <property type="entry name" value="BZIP"/>
    <property type="match status" value="1"/>
</dbReference>
<feature type="compositionally biased region" description="Low complexity" evidence="3">
    <location>
        <begin position="151"/>
        <end position="168"/>
    </location>
</feature>
<dbReference type="InterPro" id="IPR050936">
    <property type="entry name" value="AP-1-like"/>
</dbReference>
<evidence type="ECO:0000313" key="6">
    <source>
        <dbReference type="Proteomes" id="UP000774617"/>
    </source>
</evidence>
<proteinExistence type="predicted"/>
<dbReference type="PROSITE" id="PS00036">
    <property type="entry name" value="BZIP_BASIC"/>
    <property type="match status" value="1"/>
</dbReference>
<name>A0ABQ8FWY6_9PEZI</name>
<feature type="region of interest" description="Disordered" evidence="3">
    <location>
        <begin position="95"/>
        <end position="194"/>
    </location>
</feature>
<dbReference type="SUPFAM" id="SSF57959">
    <property type="entry name" value="Leucine zipper domain"/>
    <property type="match status" value="1"/>
</dbReference>
<keyword evidence="2" id="KW-0539">Nucleus</keyword>
<dbReference type="EMBL" id="JAGTJR010000041">
    <property type="protein sequence ID" value="KAH7032124.1"/>
    <property type="molecule type" value="Genomic_DNA"/>
</dbReference>
<comment type="caution">
    <text evidence="5">The sequence shown here is derived from an EMBL/GenBank/DDBJ whole genome shotgun (WGS) entry which is preliminary data.</text>
</comment>
<feature type="domain" description="BZIP" evidence="4">
    <location>
        <begin position="169"/>
        <end position="232"/>
    </location>
</feature>
<dbReference type="Gene3D" id="1.20.5.170">
    <property type="match status" value="1"/>
</dbReference>
<feature type="compositionally biased region" description="Pro residues" evidence="3">
    <location>
        <begin position="97"/>
        <end position="106"/>
    </location>
</feature>
<feature type="compositionally biased region" description="Basic residues" evidence="3">
    <location>
        <begin position="172"/>
        <end position="194"/>
    </location>
</feature>